<proteinExistence type="predicted"/>
<dbReference type="InterPro" id="IPR022742">
    <property type="entry name" value="Hydrolase_4"/>
</dbReference>
<evidence type="ECO:0000259" key="1">
    <source>
        <dbReference type="Pfam" id="PF12146"/>
    </source>
</evidence>
<sequence>KEGEFVDLEAEFKPNILNSVLRNTIVQVLAADFVGCFVVDRLCDLIFGRGRAKRLRLSPIFCWAMATARDSDEFKQEVTVEGHPLYTHRRSRRRSPGVRAYVTHMDQMVMPVLSHVTQILTAFPGKPLFILGHSMGGLLLCWSGHWLPAAEQHPDLAIQEEIMTDPLQFNLAPGWAPC</sequence>
<dbReference type="AlphaFoldDB" id="A0A1I8FFV0"/>
<evidence type="ECO:0000313" key="2">
    <source>
        <dbReference type="Proteomes" id="UP000095280"/>
    </source>
</evidence>
<dbReference type="WBParaSite" id="maker-unitig_33181-snap-gene-0.3-mRNA-1">
    <property type="protein sequence ID" value="maker-unitig_33181-snap-gene-0.3-mRNA-1"/>
    <property type="gene ID" value="maker-unitig_33181-snap-gene-0.3"/>
</dbReference>
<dbReference type="Proteomes" id="UP000095280">
    <property type="component" value="Unplaced"/>
</dbReference>
<reference evidence="3" key="1">
    <citation type="submission" date="2016-11" db="UniProtKB">
        <authorList>
            <consortium name="WormBaseParasite"/>
        </authorList>
    </citation>
    <scope>IDENTIFICATION</scope>
</reference>
<feature type="domain" description="Serine aminopeptidase S33" evidence="1">
    <location>
        <begin position="94"/>
        <end position="140"/>
    </location>
</feature>
<accession>A0A1I8FFV0</accession>
<protein>
    <submittedName>
        <fullName evidence="3">Hydrolase_4 domain-containing protein</fullName>
    </submittedName>
</protein>
<evidence type="ECO:0000313" key="3">
    <source>
        <dbReference type="WBParaSite" id="maker-unitig_33181-snap-gene-0.3-mRNA-1"/>
    </source>
</evidence>
<keyword evidence="2" id="KW-1185">Reference proteome</keyword>
<dbReference type="Pfam" id="PF12146">
    <property type="entry name" value="Hydrolase_4"/>
    <property type="match status" value="1"/>
</dbReference>
<dbReference type="InterPro" id="IPR029058">
    <property type="entry name" value="AB_hydrolase_fold"/>
</dbReference>
<organism evidence="2 3">
    <name type="scientific">Macrostomum lignano</name>
    <dbReference type="NCBI Taxonomy" id="282301"/>
    <lineage>
        <taxon>Eukaryota</taxon>
        <taxon>Metazoa</taxon>
        <taxon>Spiralia</taxon>
        <taxon>Lophotrochozoa</taxon>
        <taxon>Platyhelminthes</taxon>
        <taxon>Rhabditophora</taxon>
        <taxon>Macrostomorpha</taxon>
        <taxon>Macrostomida</taxon>
        <taxon>Macrostomidae</taxon>
        <taxon>Macrostomum</taxon>
    </lineage>
</organism>
<dbReference type="Gene3D" id="3.40.50.1820">
    <property type="entry name" value="alpha/beta hydrolase"/>
    <property type="match status" value="1"/>
</dbReference>
<name>A0A1I8FFV0_9PLAT</name>
<dbReference type="SUPFAM" id="SSF53474">
    <property type="entry name" value="alpha/beta-Hydrolases"/>
    <property type="match status" value="1"/>
</dbReference>